<dbReference type="PANTHER" id="PTHR46093:SF19">
    <property type="entry name" value="RAB9 EFFECTOR PROTEIN WITH KELCH MOTIFS-LIKE"/>
    <property type="match status" value="1"/>
</dbReference>
<dbReference type="Pfam" id="PF13415">
    <property type="entry name" value="Beta-prop_FBX42"/>
    <property type="match status" value="1"/>
</dbReference>
<keyword evidence="5" id="KW-1185">Reference proteome</keyword>
<evidence type="ECO:0008006" key="6">
    <source>
        <dbReference type="Google" id="ProtNLM"/>
    </source>
</evidence>
<keyword evidence="1" id="KW-0880">Kelch repeat</keyword>
<accession>A0ABN8NVT3</accession>
<evidence type="ECO:0000256" key="2">
    <source>
        <dbReference type="ARBA" id="ARBA00022737"/>
    </source>
</evidence>
<dbReference type="EMBL" id="CALNXK010000037">
    <property type="protein sequence ID" value="CAH3122666.1"/>
    <property type="molecule type" value="Genomic_DNA"/>
</dbReference>
<dbReference type="Gene3D" id="2.120.10.80">
    <property type="entry name" value="Kelch-type beta propeller"/>
    <property type="match status" value="2"/>
</dbReference>
<keyword evidence="2" id="KW-0677">Repeat</keyword>
<comment type="caution">
    <text evidence="4">The sequence shown here is derived from an EMBL/GenBank/DDBJ whole genome shotgun (WGS) entry which is preliminary data.</text>
</comment>
<evidence type="ECO:0000256" key="1">
    <source>
        <dbReference type="ARBA" id="ARBA00022441"/>
    </source>
</evidence>
<feature type="compositionally biased region" description="Polar residues" evidence="3">
    <location>
        <begin position="218"/>
        <end position="242"/>
    </location>
</feature>
<dbReference type="SMART" id="SM00612">
    <property type="entry name" value="Kelch"/>
    <property type="match status" value="3"/>
</dbReference>
<name>A0ABN8NVT3_9CNID</name>
<gene>
    <name evidence="4" type="ORF">PLOB_00029495</name>
</gene>
<organism evidence="4 5">
    <name type="scientific">Porites lobata</name>
    <dbReference type="NCBI Taxonomy" id="104759"/>
    <lineage>
        <taxon>Eukaryota</taxon>
        <taxon>Metazoa</taxon>
        <taxon>Cnidaria</taxon>
        <taxon>Anthozoa</taxon>
        <taxon>Hexacorallia</taxon>
        <taxon>Scleractinia</taxon>
        <taxon>Fungiina</taxon>
        <taxon>Poritidae</taxon>
        <taxon>Porites</taxon>
    </lineage>
</organism>
<dbReference type="PANTHER" id="PTHR46093">
    <property type="entry name" value="ACYL-COA-BINDING DOMAIN-CONTAINING PROTEIN 5"/>
    <property type="match status" value="1"/>
</dbReference>
<sequence>MIFCRLFDMSTPKARDIPDEDSLSLYAVFNVWEAPRKLSRSSSDKGDFKKHFHCHFQLPMPKQIVIFSYGKWEPRFKGQEIIAEVTVDPELPPQKIGTITSESKVICWDGGWNTKFLKRSEELSEQGRMAKLTLRTVKEKTCEDKENKYNKEETVLSPTHKVQTDSVKSPITPSGNFKNLKQQKLNFVECGIKAEASPPTVTETMTPPPTKRRRRSNVETPAQGQRQRTVSSRDQSPRSNAAKSPVLPTPPTTPSAVNSSEVPSGRWGHDMCLTDKSKAVLIGGQGRKLQMAKDSVWTLDFANGYGMWHQENCEGGGADRRIGHTMTFDPEKKVIYVYGGSKNKRWFSDINILDLQTNTWSAVKAIGNAPTRAYHSCNLFHGELLVFGGVYPNPDPQPDSCSNELYIFDTNANNWYKPLTTRDPPSPKSGHSASLLGNRLVLFGGWDFPQCFNDVSIIDLAIMEFSSPTMTGSLPSPRSWHASAVLPRQRIFIHGGYDGNQTLSDSFVFDLGTFTWITVQTSVSLTARAGHVALCLAEQSEHEGKEEIAVFGGGDNNGGYFNDLVVFSPSHH</sequence>
<feature type="region of interest" description="Disordered" evidence="3">
    <location>
        <begin position="196"/>
        <end position="269"/>
    </location>
</feature>
<protein>
    <recommendedName>
        <fullName evidence="6">Kelch repeat-containing protein</fullName>
    </recommendedName>
</protein>
<evidence type="ECO:0000313" key="4">
    <source>
        <dbReference type="EMBL" id="CAH3122666.1"/>
    </source>
</evidence>
<evidence type="ECO:0000313" key="5">
    <source>
        <dbReference type="Proteomes" id="UP001159405"/>
    </source>
</evidence>
<evidence type="ECO:0000256" key="3">
    <source>
        <dbReference type="SAM" id="MobiDB-lite"/>
    </source>
</evidence>
<dbReference type="SUPFAM" id="SSF117281">
    <property type="entry name" value="Kelch motif"/>
    <property type="match status" value="2"/>
</dbReference>
<feature type="region of interest" description="Disordered" evidence="3">
    <location>
        <begin position="157"/>
        <end position="178"/>
    </location>
</feature>
<reference evidence="4 5" key="1">
    <citation type="submission" date="2022-05" db="EMBL/GenBank/DDBJ databases">
        <authorList>
            <consortium name="Genoscope - CEA"/>
            <person name="William W."/>
        </authorList>
    </citation>
    <scope>NUCLEOTIDE SEQUENCE [LARGE SCALE GENOMIC DNA]</scope>
</reference>
<proteinExistence type="predicted"/>
<dbReference type="Proteomes" id="UP001159405">
    <property type="component" value="Unassembled WGS sequence"/>
</dbReference>
<dbReference type="InterPro" id="IPR006652">
    <property type="entry name" value="Kelch_1"/>
</dbReference>
<dbReference type="InterPro" id="IPR015915">
    <property type="entry name" value="Kelch-typ_b-propeller"/>
</dbReference>